<dbReference type="Proteomes" id="UP000033054">
    <property type="component" value="Chromosome"/>
</dbReference>
<dbReference type="KEGG" id="srd:SD10_20150"/>
<accession>A0A0E3ZYL7</accession>
<dbReference type="AlphaFoldDB" id="A0A0E3ZYL7"/>
<dbReference type="PANTHER" id="PTHR43682:SF1">
    <property type="entry name" value="LACTATE UTILIZATION PROTEIN C"/>
    <property type="match status" value="1"/>
</dbReference>
<dbReference type="SUPFAM" id="SSF100950">
    <property type="entry name" value="NagB/RpiA/CoA transferase-like"/>
    <property type="match status" value="1"/>
</dbReference>
<sequence length="194" mass="21234">MTTRDQMLANIQANQPDLRPIPTQFTFTSVFPDLTKQFIDVLTFVGGAAVIVPNYEAIKDDIRKKYPNLTNVATACPELSELADVTMNVSDPHELSGLNLAIIEGPLAVAENAAIWVDERQIPQRAVPMITQFLVIIIRQSTIVPNMHDAYKLLTVDDTGFGTFICGPSKTADIEQSLVIGAHGARSLVVYLLP</sequence>
<dbReference type="OrthoDB" id="9794157at2"/>
<name>A0A0E3ZYL7_9BACT</name>
<dbReference type="EMBL" id="CP010429">
    <property type="protein sequence ID" value="AKD56874.1"/>
    <property type="molecule type" value="Genomic_DNA"/>
</dbReference>
<dbReference type="STRING" id="1379870.SD10_20150"/>
<dbReference type="InterPro" id="IPR024185">
    <property type="entry name" value="FTHF_cligase-like_sf"/>
</dbReference>
<proteinExistence type="predicted"/>
<evidence type="ECO:0000259" key="1">
    <source>
        <dbReference type="Pfam" id="PF02589"/>
    </source>
</evidence>
<keyword evidence="3" id="KW-1185">Reference proteome</keyword>
<evidence type="ECO:0000313" key="3">
    <source>
        <dbReference type="Proteomes" id="UP000033054"/>
    </source>
</evidence>
<dbReference type="Pfam" id="PF02589">
    <property type="entry name" value="LUD_dom"/>
    <property type="match status" value="1"/>
</dbReference>
<organism evidence="2 3">
    <name type="scientific">Spirosoma radiotolerans</name>
    <dbReference type="NCBI Taxonomy" id="1379870"/>
    <lineage>
        <taxon>Bacteria</taxon>
        <taxon>Pseudomonadati</taxon>
        <taxon>Bacteroidota</taxon>
        <taxon>Cytophagia</taxon>
        <taxon>Cytophagales</taxon>
        <taxon>Cytophagaceae</taxon>
        <taxon>Spirosoma</taxon>
    </lineage>
</organism>
<dbReference type="PATRIC" id="fig|1379870.5.peg.4342"/>
<feature type="domain" description="LUD" evidence="1">
    <location>
        <begin position="101"/>
        <end position="193"/>
    </location>
</feature>
<dbReference type="InterPro" id="IPR037171">
    <property type="entry name" value="NagB/RpiA_transferase-like"/>
</dbReference>
<dbReference type="RefSeq" id="WP_046576266.1">
    <property type="nucleotide sequence ID" value="NZ_CP010429.1"/>
</dbReference>
<dbReference type="InterPro" id="IPR003741">
    <property type="entry name" value="LUD_dom"/>
</dbReference>
<dbReference type="HOGENOM" id="CLU_090664_2_0_10"/>
<gene>
    <name evidence="2" type="ORF">SD10_20150</name>
</gene>
<dbReference type="Gene3D" id="3.40.50.10420">
    <property type="entry name" value="NagB/RpiA/CoA transferase-like"/>
    <property type="match status" value="1"/>
</dbReference>
<evidence type="ECO:0000313" key="2">
    <source>
        <dbReference type="EMBL" id="AKD56874.1"/>
    </source>
</evidence>
<dbReference type="PANTHER" id="PTHR43682">
    <property type="entry name" value="LACTATE UTILIZATION PROTEIN C"/>
    <property type="match status" value="1"/>
</dbReference>
<reference evidence="2 3" key="1">
    <citation type="journal article" date="2014" name="Curr. Microbiol.">
        <title>Spirosoma radiotolerans sp. nov., a gamma-radiation-resistant bacterium isolated from gamma ray-irradiated soil.</title>
        <authorList>
            <person name="Lee J.J."/>
            <person name="Srinivasan S."/>
            <person name="Lim S."/>
            <person name="Joe M."/>
            <person name="Im S."/>
            <person name="Bae S.I."/>
            <person name="Park K.R."/>
            <person name="Han J.H."/>
            <person name="Park S.H."/>
            <person name="Joo B.M."/>
            <person name="Park S.J."/>
            <person name="Kim M.K."/>
        </authorList>
    </citation>
    <scope>NUCLEOTIDE SEQUENCE [LARGE SCALE GENOMIC DNA]</scope>
    <source>
        <strain evidence="2 3">DG5A</strain>
    </source>
</reference>
<protein>
    <recommendedName>
        <fullName evidence="1">LUD domain-containing protein</fullName>
    </recommendedName>
</protein>